<proteinExistence type="predicted"/>
<evidence type="ECO:0000256" key="1">
    <source>
        <dbReference type="SAM" id="MobiDB-lite"/>
    </source>
</evidence>
<sequence>MKIIHEKGRRTSRLFDGFPQKGDGLVDAWYQARTSLFGHVVHLSARRKKLAAFQDARHAAATAEIYRRIRHRDVIGLTHAFGGAGRTPLNDASRPTRAKRPATFGGVRVEQRPRGRPESPAGNTL</sequence>
<feature type="region of interest" description="Disordered" evidence="1">
    <location>
        <begin position="84"/>
        <end position="125"/>
    </location>
</feature>
<dbReference type="AlphaFoldDB" id="A0A9N7LWM1"/>
<keyword evidence="3" id="KW-1185">Reference proteome</keyword>
<evidence type="ECO:0000313" key="2">
    <source>
        <dbReference type="EMBL" id="BDN85431.1"/>
    </source>
</evidence>
<geneLocation type="plasmid" evidence="2 3">
    <name>pMUM005</name>
</geneLocation>
<keyword evidence="2" id="KW-0614">Plasmid</keyword>
<dbReference type="EMBL" id="AP026368">
    <property type="protein sequence ID" value="BDN85431.1"/>
    <property type="molecule type" value="Genomic_DNA"/>
</dbReference>
<accession>A0A9N7LWM1</accession>
<name>A0A9N7LWM1_9MYCO</name>
<evidence type="ECO:0000313" key="3">
    <source>
        <dbReference type="Proteomes" id="UP001058626"/>
    </source>
</evidence>
<organism evidence="2 3">
    <name type="scientific">Mycobacterium pseudoshottsii</name>
    <dbReference type="NCBI Taxonomy" id="265949"/>
    <lineage>
        <taxon>Bacteria</taxon>
        <taxon>Bacillati</taxon>
        <taxon>Actinomycetota</taxon>
        <taxon>Actinomycetes</taxon>
        <taxon>Mycobacteriales</taxon>
        <taxon>Mycobacteriaceae</taxon>
        <taxon>Mycobacterium</taxon>
        <taxon>Mycobacterium ulcerans group</taxon>
    </lineage>
</organism>
<reference evidence="2" key="1">
    <citation type="submission" date="2022-06" db="EMBL/GenBank/DDBJ databases">
        <title>Complete genome sequence of Mycobacterium pseudoshottsii NJB1907-Z4.</title>
        <authorList>
            <person name="Komine T."/>
            <person name="Fukano H."/>
            <person name="Wada S."/>
        </authorList>
    </citation>
    <scope>NUCLEOTIDE SEQUENCE</scope>
    <source>
        <strain evidence="2">NJB1907-Z4</strain>
        <plasmid evidence="2">pMUM005</plasmid>
    </source>
</reference>
<protein>
    <submittedName>
        <fullName evidence="2">Uncharacterized protein</fullName>
    </submittedName>
</protein>
<dbReference type="Proteomes" id="UP001058626">
    <property type="component" value="Plasmid pMUM005"/>
</dbReference>
<gene>
    <name evidence="2" type="ORF">NJB1907Z4_P0830</name>
</gene>